<evidence type="ECO:0000256" key="3">
    <source>
        <dbReference type="ARBA" id="ARBA00022490"/>
    </source>
</evidence>
<feature type="signal peptide" evidence="9">
    <location>
        <begin position="1"/>
        <end position="23"/>
    </location>
</feature>
<comment type="similarity">
    <text evidence="7">Belongs to the velvet family. VeA subfamily.</text>
</comment>
<dbReference type="InterPro" id="IPR038491">
    <property type="entry name" value="Velvet_dom_sf"/>
</dbReference>
<dbReference type="Pfam" id="PF11754">
    <property type="entry name" value="Velvet"/>
    <property type="match status" value="1"/>
</dbReference>
<dbReference type="InterPro" id="IPR037525">
    <property type="entry name" value="Velvet_dom"/>
</dbReference>
<keyword evidence="5" id="KW-0804">Transcription</keyword>
<dbReference type="GO" id="GO:0005737">
    <property type="term" value="C:cytoplasm"/>
    <property type="evidence" value="ECO:0007669"/>
    <property type="project" value="UniProtKB-SubCell"/>
</dbReference>
<dbReference type="PANTHER" id="PTHR33572:SF14">
    <property type="entry name" value="DEVELOPMENTAL AND SECONDARY METABOLISM REGULATOR VEA"/>
    <property type="match status" value="1"/>
</dbReference>
<evidence type="ECO:0000259" key="10">
    <source>
        <dbReference type="PROSITE" id="PS51821"/>
    </source>
</evidence>
<evidence type="ECO:0000256" key="4">
    <source>
        <dbReference type="ARBA" id="ARBA00023015"/>
    </source>
</evidence>
<organism evidence="11 12">
    <name type="scientific">Calycina marina</name>
    <dbReference type="NCBI Taxonomy" id="1763456"/>
    <lineage>
        <taxon>Eukaryota</taxon>
        <taxon>Fungi</taxon>
        <taxon>Dikarya</taxon>
        <taxon>Ascomycota</taxon>
        <taxon>Pezizomycotina</taxon>
        <taxon>Leotiomycetes</taxon>
        <taxon>Helotiales</taxon>
        <taxon>Pezizellaceae</taxon>
        <taxon>Calycina</taxon>
    </lineage>
</organism>
<dbReference type="OrthoDB" id="5384689at2759"/>
<comment type="caution">
    <text evidence="11">The sequence shown here is derived from an EMBL/GenBank/DDBJ whole genome shotgun (WGS) entry which is preliminary data.</text>
</comment>
<dbReference type="AlphaFoldDB" id="A0A9P8CI43"/>
<evidence type="ECO:0000313" key="11">
    <source>
        <dbReference type="EMBL" id="KAG9246106.1"/>
    </source>
</evidence>
<dbReference type="Proteomes" id="UP000887226">
    <property type="component" value="Unassembled WGS sequence"/>
</dbReference>
<evidence type="ECO:0000256" key="2">
    <source>
        <dbReference type="ARBA" id="ARBA00004496"/>
    </source>
</evidence>
<dbReference type="GO" id="GO:0005634">
    <property type="term" value="C:nucleus"/>
    <property type="evidence" value="ECO:0007669"/>
    <property type="project" value="UniProtKB-SubCell"/>
</dbReference>
<evidence type="ECO:0000256" key="6">
    <source>
        <dbReference type="ARBA" id="ARBA00023242"/>
    </source>
</evidence>
<name>A0A9P8CI43_9HELO</name>
<keyword evidence="3" id="KW-0963">Cytoplasm</keyword>
<dbReference type="Gene3D" id="2.60.40.3960">
    <property type="entry name" value="Velvet domain"/>
    <property type="match status" value="1"/>
</dbReference>
<dbReference type="PROSITE" id="PS51821">
    <property type="entry name" value="VELVET"/>
    <property type="match status" value="1"/>
</dbReference>
<evidence type="ECO:0000256" key="1">
    <source>
        <dbReference type="ARBA" id="ARBA00004123"/>
    </source>
</evidence>
<feature type="region of interest" description="Disordered" evidence="8">
    <location>
        <begin position="433"/>
        <end position="463"/>
    </location>
</feature>
<gene>
    <name evidence="11" type="ORF">BJ878DRAFT_312465</name>
</gene>
<evidence type="ECO:0000256" key="8">
    <source>
        <dbReference type="SAM" id="MobiDB-lite"/>
    </source>
</evidence>
<feature type="domain" description="Velvet" evidence="10">
    <location>
        <begin position="1"/>
        <end position="143"/>
    </location>
</feature>
<dbReference type="InterPro" id="IPR021740">
    <property type="entry name" value="Velvet"/>
</dbReference>
<reference evidence="11" key="1">
    <citation type="journal article" date="2021" name="IMA Fungus">
        <title>Genomic characterization of three marine fungi, including Emericellopsis atlantica sp. nov. with signatures of a generalist lifestyle and marine biomass degradation.</title>
        <authorList>
            <person name="Hagestad O.C."/>
            <person name="Hou L."/>
            <person name="Andersen J.H."/>
            <person name="Hansen E.H."/>
            <person name="Altermark B."/>
            <person name="Li C."/>
            <person name="Kuhnert E."/>
            <person name="Cox R.J."/>
            <person name="Crous P.W."/>
            <person name="Spatafora J.W."/>
            <person name="Lail K."/>
            <person name="Amirebrahimi M."/>
            <person name="Lipzen A."/>
            <person name="Pangilinan J."/>
            <person name="Andreopoulos W."/>
            <person name="Hayes R.D."/>
            <person name="Ng V."/>
            <person name="Grigoriev I.V."/>
            <person name="Jackson S.A."/>
            <person name="Sutton T.D.S."/>
            <person name="Dobson A.D.W."/>
            <person name="Rama T."/>
        </authorList>
    </citation>
    <scope>NUCLEOTIDE SEQUENCE</scope>
    <source>
        <strain evidence="11">TRa3180A</strain>
    </source>
</reference>
<keyword evidence="12" id="KW-1185">Reference proteome</keyword>
<feature type="region of interest" description="Disordered" evidence="8">
    <location>
        <begin position="311"/>
        <end position="339"/>
    </location>
</feature>
<feature type="region of interest" description="Disordered" evidence="8">
    <location>
        <begin position="171"/>
        <end position="289"/>
    </location>
</feature>
<proteinExistence type="inferred from homology"/>
<comment type="subcellular location">
    <subcellularLocation>
        <location evidence="2">Cytoplasm</location>
    </subcellularLocation>
    <subcellularLocation>
        <location evidence="1">Nucleus</location>
    </subcellularLocation>
</comment>
<keyword evidence="4" id="KW-0805">Transcription regulation</keyword>
<dbReference type="EMBL" id="MU253817">
    <property type="protein sequence ID" value="KAG9246106.1"/>
    <property type="molecule type" value="Genomic_DNA"/>
</dbReference>
<dbReference type="PANTHER" id="PTHR33572">
    <property type="entry name" value="SPORE DEVELOPMENT REGULATOR VOSA"/>
    <property type="match status" value="1"/>
</dbReference>
<feature type="compositionally biased region" description="Polar residues" evidence="8">
    <location>
        <begin position="171"/>
        <end position="194"/>
    </location>
</feature>
<keyword evidence="9" id="KW-0732">Signal</keyword>
<evidence type="ECO:0000256" key="9">
    <source>
        <dbReference type="SAM" id="SignalP"/>
    </source>
</evidence>
<feature type="chain" id="PRO_5040247951" evidence="9">
    <location>
        <begin position="24"/>
        <end position="463"/>
    </location>
</feature>
<evidence type="ECO:0000313" key="12">
    <source>
        <dbReference type="Proteomes" id="UP000887226"/>
    </source>
</evidence>
<evidence type="ECO:0000256" key="5">
    <source>
        <dbReference type="ARBA" id="ARBA00023163"/>
    </source>
</evidence>
<accession>A0A9P8CI43</accession>
<evidence type="ECO:0000256" key="7">
    <source>
        <dbReference type="ARBA" id="ARBA00038005"/>
    </source>
</evidence>
<keyword evidence="6" id="KW-0539">Nucleus</keyword>
<sequence length="463" mass="51849">MRQTSFSLLHWRMLVRLLTRGQTQNNNAVPVLTGMPVSGMAYLDRPKEAGYFIFPDLSVRHEGQYKLSFNLYEQTVQDVDHSVEPQSDIPDVPGEAADSSFDWRLEVKSVPFIVWSAKKFPGLAESTALSRVVAEQGCRVRIRRDVRMRRHGGKMGNEGFDREVCAYERTGMSQQPSHDGIRSYSNSPTPTGRHNSGDFPQAPPGGNLNFGQRDGYGPPASFAQPSLPVPSAPRYAPQYSSHPPPPPLQHQSIDHRPPPPPPLHIAPRLGHYPHERESYPHTAHPSTHSYELEAPGADYRRASDVGYAASHSRPLPYEPTGRTPFSRVLPSSPDMKNINLPPLNNPDFKYECRPSIPGPMSVKTLVPSPPLAIERKEVVFPTSAYQRTSPDTLRPAKRSFDTAYPDIASRENSSSLHNRKRPEALHITECMEEDEDNGLMEPYDMSYKRADGNTDTRTCPEIQ</sequence>
<protein>
    <submittedName>
        <fullName evidence="11">Velvet factor-domain-containing protein</fullName>
    </submittedName>
</protein>